<keyword evidence="1" id="KW-1133">Transmembrane helix</keyword>
<evidence type="ECO:0000313" key="3">
    <source>
        <dbReference type="Proteomes" id="UP000712600"/>
    </source>
</evidence>
<dbReference type="AlphaFoldDB" id="A0A8S9PV65"/>
<dbReference type="EMBL" id="QGKX02001347">
    <property type="protein sequence ID" value="KAF3524699.1"/>
    <property type="molecule type" value="Genomic_DNA"/>
</dbReference>
<accession>A0A8S9PV65</accession>
<organism evidence="2 3">
    <name type="scientific">Brassica cretica</name>
    <name type="common">Mustard</name>
    <dbReference type="NCBI Taxonomy" id="69181"/>
    <lineage>
        <taxon>Eukaryota</taxon>
        <taxon>Viridiplantae</taxon>
        <taxon>Streptophyta</taxon>
        <taxon>Embryophyta</taxon>
        <taxon>Tracheophyta</taxon>
        <taxon>Spermatophyta</taxon>
        <taxon>Magnoliopsida</taxon>
        <taxon>eudicotyledons</taxon>
        <taxon>Gunneridae</taxon>
        <taxon>Pentapetalae</taxon>
        <taxon>rosids</taxon>
        <taxon>malvids</taxon>
        <taxon>Brassicales</taxon>
        <taxon>Brassicaceae</taxon>
        <taxon>Brassiceae</taxon>
        <taxon>Brassica</taxon>
    </lineage>
</organism>
<sequence>MEIQRDTSLELESEPLYAGVIGSLLFLGVYRRLVFLVRDGAAVIKDARSPPLWLCGGVGLLRYHGRVVTDSSEADFSSSPRMRNRVVFSVVEVSSRRRIDLVYPFFSGEETEEVFGVLIVAGFFRARFLLSSTPSQQLRAFVKFFAGFFRARFLLSSTPSQQLRAFVKFFGWCASVLFSVSLSCGISLRITLELITFGFGYNPNRIEIQTRI</sequence>
<comment type="caution">
    <text evidence="2">The sequence shown here is derived from an EMBL/GenBank/DDBJ whole genome shotgun (WGS) entry which is preliminary data.</text>
</comment>
<reference evidence="2" key="1">
    <citation type="submission" date="2019-12" db="EMBL/GenBank/DDBJ databases">
        <title>Genome sequencing and annotation of Brassica cretica.</title>
        <authorList>
            <person name="Studholme D.J."/>
            <person name="Sarris P."/>
        </authorList>
    </citation>
    <scope>NUCLEOTIDE SEQUENCE</scope>
    <source>
        <strain evidence="2">PFS-109/04</strain>
        <tissue evidence="2">Leaf</tissue>
    </source>
</reference>
<gene>
    <name evidence="2" type="ORF">F2Q69_00048473</name>
</gene>
<keyword evidence="1" id="KW-0812">Transmembrane</keyword>
<evidence type="ECO:0000313" key="2">
    <source>
        <dbReference type="EMBL" id="KAF3524699.1"/>
    </source>
</evidence>
<protein>
    <submittedName>
        <fullName evidence="2">Uncharacterized protein</fullName>
    </submittedName>
</protein>
<evidence type="ECO:0000256" key="1">
    <source>
        <dbReference type="SAM" id="Phobius"/>
    </source>
</evidence>
<feature type="transmembrane region" description="Helical" evidence="1">
    <location>
        <begin position="169"/>
        <end position="192"/>
    </location>
</feature>
<keyword evidence="1" id="KW-0472">Membrane</keyword>
<proteinExistence type="predicted"/>
<dbReference type="Proteomes" id="UP000712600">
    <property type="component" value="Unassembled WGS sequence"/>
</dbReference>
<feature type="transmembrane region" description="Helical" evidence="1">
    <location>
        <begin position="16"/>
        <end position="35"/>
    </location>
</feature>
<name>A0A8S9PV65_BRACR</name>